<sequence length="427" mass="46383">MTNSLRLALLALAAVSKPLLVSAQCSGYNYVPGAPQCGIDFSDDTYLESNLIPLDTGCPSAFGHSYRAQATYTDYEGVVSTVGLVTPVTSPANPAETVRFLYNIRYADIKEGSPVTVNYYFPRITLSVPVPGFTIYNTVEYTDTTSTIFSTIESGTTTSTSTISATATSTLTLFETIVDVGVTETITVKPATVTRTITRSVAPTTKKVITTKKVTTTVPCIPNRKYPARDVSNLDFERRDTVFESKTYAAPTCGNTRPTTSTVFTNTVVTVSTATTKFTQTAYVTKVITTVTTEEIITIFVNATDKVWVTPPPVTTTKQVNAPRATVTTSVTIKVTVTKYATKTCCNKPPPPKYTTNKTCVIKPPKTTTKKVTKTTKKAPAPYKTTTKKVVKTTPKAPVYRPKTTTKPKPKTTKKCTKNVPKTTKRY</sequence>
<feature type="signal peptide" evidence="2">
    <location>
        <begin position="1"/>
        <end position="23"/>
    </location>
</feature>
<reference evidence="3 4" key="1">
    <citation type="submission" date="2019-10" db="EMBL/GenBank/DDBJ databases">
        <authorList>
            <person name="Palmer J.M."/>
        </authorList>
    </citation>
    <scope>NUCLEOTIDE SEQUENCE [LARGE SCALE GENOMIC DNA]</scope>
    <source>
        <strain evidence="3 4">TWF718</strain>
    </source>
</reference>
<evidence type="ECO:0000313" key="4">
    <source>
        <dbReference type="Proteomes" id="UP001313282"/>
    </source>
</evidence>
<keyword evidence="2" id="KW-0732">Signal</keyword>
<accession>A0AAN8MM83</accession>
<gene>
    <name evidence="3" type="ORF">TWF718_007826</name>
</gene>
<evidence type="ECO:0000256" key="2">
    <source>
        <dbReference type="SAM" id="SignalP"/>
    </source>
</evidence>
<organism evidence="3 4">
    <name type="scientific">Orbilia javanica</name>
    <dbReference type="NCBI Taxonomy" id="47235"/>
    <lineage>
        <taxon>Eukaryota</taxon>
        <taxon>Fungi</taxon>
        <taxon>Dikarya</taxon>
        <taxon>Ascomycota</taxon>
        <taxon>Pezizomycotina</taxon>
        <taxon>Orbiliomycetes</taxon>
        <taxon>Orbiliales</taxon>
        <taxon>Orbiliaceae</taxon>
        <taxon>Orbilia</taxon>
    </lineage>
</organism>
<feature type="compositionally biased region" description="Basic residues" evidence="1">
    <location>
        <begin position="404"/>
        <end position="427"/>
    </location>
</feature>
<protein>
    <submittedName>
        <fullName evidence="3">Uncharacterized protein</fullName>
    </submittedName>
</protein>
<feature type="region of interest" description="Disordered" evidence="1">
    <location>
        <begin position="371"/>
        <end position="427"/>
    </location>
</feature>
<dbReference type="AlphaFoldDB" id="A0AAN8MM83"/>
<proteinExistence type="predicted"/>
<name>A0AAN8MM83_9PEZI</name>
<comment type="caution">
    <text evidence="3">The sequence shown here is derived from an EMBL/GenBank/DDBJ whole genome shotgun (WGS) entry which is preliminary data.</text>
</comment>
<evidence type="ECO:0000256" key="1">
    <source>
        <dbReference type="SAM" id="MobiDB-lite"/>
    </source>
</evidence>
<evidence type="ECO:0000313" key="3">
    <source>
        <dbReference type="EMBL" id="KAK6342425.1"/>
    </source>
</evidence>
<feature type="chain" id="PRO_5042907414" evidence="2">
    <location>
        <begin position="24"/>
        <end position="427"/>
    </location>
</feature>
<keyword evidence="4" id="KW-1185">Reference proteome</keyword>
<feature type="compositionally biased region" description="Low complexity" evidence="1">
    <location>
        <begin position="392"/>
        <end position="403"/>
    </location>
</feature>
<dbReference type="EMBL" id="JAVHNR010000005">
    <property type="protein sequence ID" value="KAK6342425.1"/>
    <property type="molecule type" value="Genomic_DNA"/>
</dbReference>
<dbReference type="Proteomes" id="UP001313282">
    <property type="component" value="Unassembled WGS sequence"/>
</dbReference>